<dbReference type="Gene3D" id="1.20.140.10">
    <property type="entry name" value="Butyryl-CoA Dehydrogenase, subunit A, domain 3"/>
    <property type="match status" value="2"/>
</dbReference>
<name>A0A4U8UXS8_STECR</name>
<dbReference type="Gene3D" id="2.40.110.10">
    <property type="entry name" value="Butyryl-CoA Dehydrogenase, subunit A, domain 2"/>
    <property type="match status" value="1"/>
</dbReference>
<keyword evidence="3" id="KW-0274">FAD</keyword>
<dbReference type="InterPro" id="IPR013786">
    <property type="entry name" value="AcylCoA_DH/ox_N"/>
</dbReference>
<reference evidence="6 7" key="2">
    <citation type="journal article" date="2019" name="G3 (Bethesda)">
        <title>Hybrid Assembly of the Genome of the Entomopathogenic Nematode Steinernema carpocapsae Identifies the X-Chromosome.</title>
        <authorList>
            <person name="Serra L."/>
            <person name="Macchietto M."/>
            <person name="Macias-Munoz A."/>
            <person name="McGill C.J."/>
            <person name="Rodriguez I.M."/>
            <person name="Rodriguez B."/>
            <person name="Murad R."/>
            <person name="Mortazavi A."/>
        </authorList>
    </citation>
    <scope>NUCLEOTIDE SEQUENCE [LARGE SCALE GENOMIC DNA]</scope>
    <source>
        <strain evidence="6 7">ALL</strain>
    </source>
</reference>
<evidence type="ECO:0000259" key="4">
    <source>
        <dbReference type="Pfam" id="PF02770"/>
    </source>
</evidence>
<dbReference type="GO" id="GO:0050660">
    <property type="term" value="F:flavin adenine dinucleotide binding"/>
    <property type="evidence" value="ECO:0007669"/>
    <property type="project" value="InterPro"/>
</dbReference>
<comment type="caution">
    <text evidence="6">The sequence shown here is derived from an EMBL/GenBank/DDBJ whole genome shotgun (WGS) entry which is preliminary data.</text>
</comment>
<protein>
    <recommendedName>
        <fullName evidence="8">Acyl-CoA dehydrogenase/oxidase N-terminal domain-containing protein</fullName>
    </recommendedName>
</protein>
<dbReference type="STRING" id="34508.A0A4U8UXS8"/>
<dbReference type="EMBL" id="AZBU02000001">
    <property type="protein sequence ID" value="TMS37894.1"/>
    <property type="molecule type" value="Genomic_DNA"/>
</dbReference>
<dbReference type="GO" id="GO:0003995">
    <property type="term" value="F:acyl-CoA dehydrogenase activity"/>
    <property type="evidence" value="ECO:0007669"/>
    <property type="project" value="TreeGrafter"/>
</dbReference>
<evidence type="ECO:0000313" key="6">
    <source>
        <dbReference type="EMBL" id="TMS37894.1"/>
    </source>
</evidence>
<dbReference type="PANTHER" id="PTHR43884">
    <property type="entry name" value="ACYL-COA DEHYDROGENASE"/>
    <property type="match status" value="1"/>
</dbReference>
<dbReference type="InterPro" id="IPR006091">
    <property type="entry name" value="Acyl-CoA_Oxase/DH_mid-dom"/>
</dbReference>
<dbReference type="Pfam" id="PF02770">
    <property type="entry name" value="Acyl-CoA_dh_M"/>
    <property type="match status" value="1"/>
</dbReference>
<keyword evidence="7" id="KW-1185">Reference proteome</keyword>
<dbReference type="SUPFAM" id="SSF56645">
    <property type="entry name" value="Acyl-CoA dehydrogenase NM domain-like"/>
    <property type="match status" value="1"/>
</dbReference>
<feature type="domain" description="Acyl-CoA oxidase/dehydrogenase middle" evidence="4">
    <location>
        <begin position="197"/>
        <end position="297"/>
    </location>
</feature>
<dbReference type="Proteomes" id="UP000298663">
    <property type="component" value="Unassembled WGS sequence"/>
</dbReference>
<dbReference type="Pfam" id="PF02771">
    <property type="entry name" value="Acyl-CoA_dh_N"/>
    <property type="match status" value="1"/>
</dbReference>
<evidence type="ECO:0000256" key="2">
    <source>
        <dbReference type="ARBA" id="ARBA00022630"/>
    </source>
</evidence>
<dbReference type="AlphaFoldDB" id="A0A4U8UXS8"/>
<evidence type="ECO:0000259" key="5">
    <source>
        <dbReference type="Pfam" id="PF02771"/>
    </source>
</evidence>
<sequence>MHLAGRSIARLRTPRVSVVVRRFTSSDKTPVEVNPKGRQLISRKTFDLIAESGASVEKWSLSRGLSMNKFEKDFMIYPEYTETDDVEMIKGYTETFRKDLEKALQALTKPQNGLSDEVMACLLKHNVVSTFVSKDFGGLGMCHKDLLKVYEVLGINWSVYTNVNAAHIFTNVLTIYGTEDQKQTYLPKIASGQCKPAICLHEEGMGTDLGAMKTEIFGGSKSTEKLKGRKMNVINGENADVYLVFAQRTVPGTTKRQLLCILVDRDELGDGSISIVEKKDMVGLKQSHVSTVDFDNVPVTYKNTLGSDNEIQEIAFEISCSNKMYFGSAVCSYMKNMLQTLSRHCNRTVQNGVALSAHTGVQKAITDLSLSVYVLETVSYYLGGLLDENLVIATDIENAIVHKYANKTLHQALITLVEIMGSAATDCSFKYHDIFGDVATLVSLGMSERDLTDQIAMGTLSTWVKQNTLLRPKFSFGRIFASADVNSTLHDPKMIHFVAEHAHPSLEPACRALEHSMSRLNAVIGKIAQEQGKTMNADYATISSLSEVIENNLGMLACIARASRSYSIGLRNRELELDWTIMYCTRTAVQTKTELECLGDHFGMVRLNPSILNVGRSVLELGGYCIESPIERNW</sequence>
<evidence type="ECO:0000256" key="1">
    <source>
        <dbReference type="ARBA" id="ARBA00001974"/>
    </source>
</evidence>
<comment type="cofactor">
    <cofactor evidence="1">
        <name>FAD</name>
        <dbReference type="ChEBI" id="CHEBI:57692"/>
    </cofactor>
</comment>
<gene>
    <name evidence="6" type="ORF">L596_004732</name>
</gene>
<accession>A0A4U8UXS8</accession>
<dbReference type="InterPro" id="IPR036250">
    <property type="entry name" value="AcylCo_DH-like_C"/>
</dbReference>
<dbReference type="Gene3D" id="1.10.540.10">
    <property type="entry name" value="Acyl-CoA dehydrogenase/oxidase, N-terminal domain"/>
    <property type="match status" value="1"/>
</dbReference>
<dbReference type="InterPro" id="IPR037069">
    <property type="entry name" value="AcylCoA_DH/ox_N_sf"/>
</dbReference>
<feature type="domain" description="Acyl-CoA dehydrogenase/oxidase N-terminal" evidence="5">
    <location>
        <begin position="97"/>
        <end position="193"/>
    </location>
</feature>
<evidence type="ECO:0000256" key="3">
    <source>
        <dbReference type="ARBA" id="ARBA00022827"/>
    </source>
</evidence>
<dbReference type="SUPFAM" id="SSF47203">
    <property type="entry name" value="Acyl-CoA dehydrogenase C-terminal domain-like"/>
    <property type="match status" value="1"/>
</dbReference>
<reference evidence="6 7" key="1">
    <citation type="journal article" date="2015" name="Genome Biol.">
        <title>Comparative genomics of Steinernema reveals deeply conserved gene regulatory networks.</title>
        <authorList>
            <person name="Dillman A.R."/>
            <person name="Macchietto M."/>
            <person name="Porter C.F."/>
            <person name="Rogers A."/>
            <person name="Williams B."/>
            <person name="Antoshechkin I."/>
            <person name="Lee M.M."/>
            <person name="Goodwin Z."/>
            <person name="Lu X."/>
            <person name="Lewis E.E."/>
            <person name="Goodrich-Blair H."/>
            <person name="Stock S.P."/>
            <person name="Adams B.J."/>
            <person name="Sternberg P.W."/>
            <person name="Mortazavi A."/>
        </authorList>
    </citation>
    <scope>NUCLEOTIDE SEQUENCE [LARGE SCALE GENOMIC DNA]</scope>
    <source>
        <strain evidence="6 7">ALL</strain>
    </source>
</reference>
<evidence type="ECO:0000313" key="7">
    <source>
        <dbReference type="Proteomes" id="UP000298663"/>
    </source>
</evidence>
<organism evidence="6 7">
    <name type="scientific">Steinernema carpocapsae</name>
    <name type="common">Entomopathogenic nematode</name>
    <dbReference type="NCBI Taxonomy" id="34508"/>
    <lineage>
        <taxon>Eukaryota</taxon>
        <taxon>Metazoa</taxon>
        <taxon>Ecdysozoa</taxon>
        <taxon>Nematoda</taxon>
        <taxon>Chromadorea</taxon>
        <taxon>Rhabditida</taxon>
        <taxon>Tylenchina</taxon>
        <taxon>Panagrolaimomorpha</taxon>
        <taxon>Strongyloidoidea</taxon>
        <taxon>Steinernematidae</taxon>
        <taxon>Steinernema</taxon>
    </lineage>
</organism>
<dbReference type="OrthoDB" id="354at2759"/>
<dbReference type="InterPro" id="IPR009100">
    <property type="entry name" value="AcylCoA_DH/oxidase_NM_dom_sf"/>
</dbReference>
<evidence type="ECO:0008006" key="8">
    <source>
        <dbReference type="Google" id="ProtNLM"/>
    </source>
</evidence>
<keyword evidence="2" id="KW-0285">Flavoprotein</keyword>
<proteinExistence type="predicted"/>
<dbReference type="PANTHER" id="PTHR43884:SF9">
    <property type="entry name" value="COMPLEX I ASSEMBLY FACTOR ACAD9, MITOCHONDRIAL"/>
    <property type="match status" value="1"/>
</dbReference>
<dbReference type="InterPro" id="IPR046373">
    <property type="entry name" value="Acyl-CoA_Oxase/DH_mid-dom_sf"/>
</dbReference>